<dbReference type="EMBL" id="QUTI01003244">
    <property type="protein sequence ID" value="RLO13732.1"/>
    <property type="molecule type" value="Genomic_DNA"/>
</dbReference>
<evidence type="ECO:0000313" key="2">
    <source>
        <dbReference type="EMBL" id="RLO13732.1"/>
    </source>
</evidence>
<gene>
    <name evidence="2" type="ORF">DYB28_002991</name>
</gene>
<organism evidence="2 3">
    <name type="scientific">Aphanomyces astaci</name>
    <name type="common">Crayfish plague agent</name>
    <dbReference type="NCBI Taxonomy" id="112090"/>
    <lineage>
        <taxon>Eukaryota</taxon>
        <taxon>Sar</taxon>
        <taxon>Stramenopiles</taxon>
        <taxon>Oomycota</taxon>
        <taxon>Saprolegniomycetes</taxon>
        <taxon>Saprolegniales</taxon>
        <taxon>Verrucalvaceae</taxon>
        <taxon>Aphanomyces</taxon>
    </lineage>
</organism>
<sequence length="50" mass="5953">MEILREDNAALEKKMEEMVVQKEAMLKKQEDLERKSKLLSDHNQLLQKLV</sequence>
<evidence type="ECO:0000313" key="3">
    <source>
        <dbReference type="Proteomes" id="UP000275652"/>
    </source>
</evidence>
<accession>A0A9X8ECY3</accession>
<keyword evidence="1" id="KW-0175">Coiled coil</keyword>
<reference evidence="2 3" key="1">
    <citation type="journal article" date="2018" name="J. Invertebr. Pathol.">
        <title>New genotyping method for the causative agent of crayfish plague (Aphanomyces astaci) based on whole genome data.</title>
        <authorList>
            <person name="Minardi D."/>
            <person name="Studholme D.J."/>
            <person name="van der Giezen M."/>
            <person name="Pretto T."/>
            <person name="Oidtmann B."/>
        </authorList>
    </citation>
    <scope>NUCLEOTIDE SEQUENCE [LARGE SCALE GENOMIC DNA]</scope>
    <source>
        <strain evidence="2 3">KB13</strain>
    </source>
</reference>
<evidence type="ECO:0000256" key="1">
    <source>
        <dbReference type="SAM" id="Coils"/>
    </source>
</evidence>
<dbReference type="AlphaFoldDB" id="A0A9X8ECY3"/>
<proteinExistence type="predicted"/>
<name>A0A9X8ECY3_APHAT</name>
<protein>
    <submittedName>
        <fullName evidence="2">Uncharacterized protein</fullName>
    </submittedName>
</protein>
<dbReference type="Proteomes" id="UP000275652">
    <property type="component" value="Unassembled WGS sequence"/>
</dbReference>
<comment type="caution">
    <text evidence="2">The sequence shown here is derived from an EMBL/GenBank/DDBJ whole genome shotgun (WGS) entry which is preliminary data.</text>
</comment>
<feature type="non-terminal residue" evidence="2">
    <location>
        <position position="50"/>
    </location>
</feature>
<feature type="coiled-coil region" evidence="1">
    <location>
        <begin position="1"/>
        <end position="35"/>
    </location>
</feature>